<dbReference type="HAMAP" id="MF_01511">
    <property type="entry name" value="GMP_reduct_type2"/>
    <property type="match status" value="1"/>
</dbReference>
<evidence type="ECO:0000256" key="1">
    <source>
        <dbReference type="ARBA" id="ARBA00022857"/>
    </source>
</evidence>
<evidence type="ECO:0000256" key="5">
    <source>
        <dbReference type="HAMAP-Rule" id="MF_01511"/>
    </source>
</evidence>
<dbReference type="GO" id="GO:0005829">
    <property type="term" value="C:cytosol"/>
    <property type="evidence" value="ECO:0007669"/>
    <property type="project" value="TreeGrafter"/>
</dbReference>
<evidence type="ECO:0000256" key="4">
    <source>
        <dbReference type="ARBA" id="ARBA00048616"/>
    </source>
</evidence>
<comment type="catalytic activity">
    <reaction evidence="4 5">
        <text>IMP + NH4(+) + NADP(+) = GMP + NADPH + 2 H(+)</text>
        <dbReference type="Rhea" id="RHEA:17185"/>
        <dbReference type="ChEBI" id="CHEBI:15378"/>
        <dbReference type="ChEBI" id="CHEBI:28938"/>
        <dbReference type="ChEBI" id="CHEBI:57783"/>
        <dbReference type="ChEBI" id="CHEBI:58053"/>
        <dbReference type="ChEBI" id="CHEBI:58115"/>
        <dbReference type="ChEBI" id="CHEBI:58349"/>
        <dbReference type="EC" id="1.7.1.7"/>
    </reaction>
</comment>
<dbReference type="NCBIfam" id="TIGR01306">
    <property type="entry name" value="GMP_reduct_2"/>
    <property type="match status" value="1"/>
</dbReference>
<evidence type="ECO:0000256" key="3">
    <source>
        <dbReference type="ARBA" id="ARBA00037691"/>
    </source>
</evidence>
<evidence type="ECO:0000256" key="2">
    <source>
        <dbReference type="ARBA" id="ARBA00023002"/>
    </source>
</evidence>
<dbReference type="Gene3D" id="3.20.20.70">
    <property type="entry name" value="Aldolase class I"/>
    <property type="match status" value="1"/>
</dbReference>
<name>A0A0F5HLY9_BACTR</name>
<dbReference type="STRING" id="1221996.QY95_03015"/>
<dbReference type="EC" id="1.7.1.7" evidence="5"/>
<dbReference type="InterPro" id="IPR050139">
    <property type="entry name" value="GMP_reductase"/>
</dbReference>
<evidence type="ECO:0000313" key="8">
    <source>
        <dbReference type="Proteomes" id="UP000031563"/>
    </source>
</evidence>
<dbReference type="PROSITE" id="PS00487">
    <property type="entry name" value="IMP_DH_GMP_RED"/>
    <property type="match status" value="1"/>
</dbReference>
<dbReference type="GO" id="GO:0006163">
    <property type="term" value="P:purine nucleotide metabolic process"/>
    <property type="evidence" value="ECO:0007669"/>
    <property type="project" value="UniProtKB-UniRule"/>
</dbReference>
<dbReference type="GO" id="GO:1902560">
    <property type="term" value="C:GMP reductase complex"/>
    <property type="evidence" value="ECO:0007669"/>
    <property type="project" value="InterPro"/>
</dbReference>
<feature type="binding site" evidence="5">
    <location>
        <begin position="204"/>
        <end position="227"/>
    </location>
    <ligand>
        <name>NADP(+)</name>
        <dbReference type="ChEBI" id="CHEBI:58349"/>
    </ligand>
</feature>
<protein>
    <recommendedName>
        <fullName evidence="5">GMP reductase</fullName>
        <ecNumber evidence="5">1.7.1.7</ecNumber>
    </recommendedName>
    <alternativeName>
        <fullName evidence="5">Guanosine 5'-monophosphate oxidoreductase</fullName>
        <shortName evidence="5">Guanosine monophosphate reductase</shortName>
    </alternativeName>
</protein>
<dbReference type="InterPro" id="IPR015875">
    <property type="entry name" value="IMP_DH/GMP_Rdtase_CS"/>
</dbReference>
<dbReference type="PIRSF" id="PIRSF036500">
    <property type="entry name" value="GMP_red_Firmic"/>
    <property type="match status" value="1"/>
</dbReference>
<comment type="similarity">
    <text evidence="5">Belongs to the IMPDH/GMPR family. GuaC type 2 subfamily.</text>
</comment>
<dbReference type="CDD" id="cd00381">
    <property type="entry name" value="IMPDH"/>
    <property type="match status" value="1"/>
</dbReference>
<dbReference type="PANTHER" id="PTHR43170:SF5">
    <property type="entry name" value="GMP REDUCTASE"/>
    <property type="match status" value="1"/>
</dbReference>
<dbReference type="RefSeq" id="WP_039236065.1">
    <property type="nucleotide sequence ID" value="NZ_JWIQ02000002.1"/>
</dbReference>
<accession>A0A0F5HLY9</accession>
<dbReference type="SUPFAM" id="SSF51412">
    <property type="entry name" value="Inosine monophosphate dehydrogenase (IMPDH)"/>
    <property type="match status" value="1"/>
</dbReference>
<dbReference type="Pfam" id="PF00478">
    <property type="entry name" value="IMPDH"/>
    <property type="match status" value="1"/>
</dbReference>
<dbReference type="AlphaFoldDB" id="A0A0F5HLY9"/>
<accession>A0A0F5HV74</accession>
<dbReference type="InterPro" id="IPR001093">
    <property type="entry name" value="IMP_DH_GMPRt"/>
</dbReference>
<comment type="function">
    <text evidence="3 5">Catalyzes the irreversible NADPH-dependent deamination of GMP to IMP. It functions in the conversion of nucleobase, nucleoside and nucleotide derivatives of G to A nucleotides, and in maintaining the intracellular balance of A and G nucleotides.</text>
</comment>
<dbReference type="Proteomes" id="UP000031563">
    <property type="component" value="Unassembled WGS sequence"/>
</dbReference>
<dbReference type="PANTHER" id="PTHR43170">
    <property type="entry name" value="GMP REDUCTASE"/>
    <property type="match status" value="1"/>
</dbReference>
<dbReference type="InterPro" id="IPR005994">
    <property type="entry name" value="GuaC_type_2"/>
</dbReference>
<dbReference type="FunFam" id="3.20.20.70:FF:000079">
    <property type="entry name" value="GMP reductase"/>
    <property type="match status" value="1"/>
</dbReference>
<feature type="domain" description="IMP dehydrogenase/GMP reductase" evidence="6">
    <location>
        <begin position="6"/>
        <end position="310"/>
    </location>
</feature>
<dbReference type="SMART" id="SM01240">
    <property type="entry name" value="IMPDH"/>
    <property type="match status" value="1"/>
</dbReference>
<dbReference type="GO" id="GO:0003920">
    <property type="term" value="F:GMP reductase activity"/>
    <property type="evidence" value="ECO:0007669"/>
    <property type="project" value="UniProtKB-UniRule"/>
</dbReference>
<proteinExistence type="inferred from homology"/>
<dbReference type="EMBL" id="JWIR02000059">
    <property type="protein sequence ID" value="KKB36747.1"/>
    <property type="molecule type" value="Genomic_DNA"/>
</dbReference>
<reference evidence="7" key="1">
    <citation type="submission" date="2015-02" db="EMBL/GenBank/DDBJ databases">
        <title>Genome Assembly of Bacillaceae bacterium MTCC 8252.</title>
        <authorList>
            <person name="Verma A."/>
            <person name="Khatri I."/>
            <person name="Mual P."/>
            <person name="Subramanian S."/>
            <person name="Krishnamurthi S."/>
        </authorList>
    </citation>
    <scope>NUCLEOTIDE SEQUENCE [LARGE SCALE GENOMIC DNA]</scope>
    <source>
        <strain evidence="7">MTCC 8252</strain>
    </source>
</reference>
<gene>
    <name evidence="5" type="primary">guaC</name>
    <name evidence="7" type="ORF">QY95_03015</name>
</gene>
<feature type="active site" description="Thioimidate intermediate" evidence="5">
    <location>
        <position position="175"/>
    </location>
</feature>
<keyword evidence="8" id="KW-1185">Reference proteome</keyword>
<evidence type="ECO:0000259" key="6">
    <source>
        <dbReference type="Pfam" id="PF00478"/>
    </source>
</evidence>
<keyword evidence="2 5" id="KW-0560">Oxidoreductase</keyword>
<evidence type="ECO:0000313" key="7">
    <source>
        <dbReference type="EMBL" id="KKB36747.1"/>
    </source>
</evidence>
<dbReference type="OrthoDB" id="9805398at2"/>
<organism evidence="7 8">
    <name type="scientific">Bacillus thermotolerans</name>
    <name type="common">Quasibacillus thermotolerans</name>
    <dbReference type="NCBI Taxonomy" id="1221996"/>
    <lineage>
        <taxon>Bacteria</taxon>
        <taxon>Bacillati</taxon>
        <taxon>Bacillota</taxon>
        <taxon>Bacilli</taxon>
        <taxon>Bacillales</taxon>
        <taxon>Bacillaceae</taxon>
        <taxon>Bacillus</taxon>
    </lineage>
</organism>
<comment type="caution">
    <text evidence="7">The sequence shown here is derived from an EMBL/GenBank/DDBJ whole genome shotgun (WGS) entry which is preliminary data.</text>
</comment>
<dbReference type="InterPro" id="IPR013785">
    <property type="entry name" value="Aldolase_TIM"/>
</dbReference>
<sequence length="327" mass="36015">MDNVFDYEDIQLIPAKCIVNSRSECDTSVTLGKHTFKLPVVPANMQTIIDERIAVYLAENGYFYIMHRFKPEERMSFIQDMKSKGLITSISVGVKEEEYAFVQQLAEEALSPDYITIDIAHGHSNAVIEMIQHIKKHLPDSFVIAGNVGTPEAVRELEHAGADATKVGIGPGKVCITKIKTGFGTGGWQLAALRWCAKAASKPIIADGGIRTHGDIAKSVRFGATMVMIGSLFAGHEESPGETVEKDGKLCKEYFGSASEFQKGERKNIEGKKMYVEHKGSLKDTLIEMEQDLQSSISYAGGNKLDAIRNVDYVVVKNSIFNGDRVY</sequence>
<keyword evidence="1 5" id="KW-0521">NADP</keyword>
<dbReference type="NCBIfam" id="NF003966">
    <property type="entry name" value="PRK05458.1"/>
    <property type="match status" value="1"/>
</dbReference>